<dbReference type="Gene3D" id="3.40.50.2060">
    <property type="match status" value="1"/>
</dbReference>
<gene>
    <name evidence="2" type="ORF">RHGRI_014072</name>
</gene>
<dbReference type="InterPro" id="IPR036045">
    <property type="entry name" value="Sec1-like_sf"/>
</dbReference>
<dbReference type="Pfam" id="PF00995">
    <property type="entry name" value="Sec1"/>
    <property type="match status" value="1"/>
</dbReference>
<organism evidence="2 3">
    <name type="scientific">Rhododendron griersonianum</name>
    <dbReference type="NCBI Taxonomy" id="479676"/>
    <lineage>
        <taxon>Eukaryota</taxon>
        <taxon>Viridiplantae</taxon>
        <taxon>Streptophyta</taxon>
        <taxon>Embryophyta</taxon>
        <taxon>Tracheophyta</taxon>
        <taxon>Spermatophyta</taxon>
        <taxon>Magnoliopsida</taxon>
        <taxon>eudicotyledons</taxon>
        <taxon>Gunneridae</taxon>
        <taxon>Pentapetalae</taxon>
        <taxon>asterids</taxon>
        <taxon>Ericales</taxon>
        <taxon>Ericaceae</taxon>
        <taxon>Ericoideae</taxon>
        <taxon>Rhodoreae</taxon>
        <taxon>Rhododendron</taxon>
    </lineage>
</organism>
<comment type="caution">
    <text evidence="2">The sequence shown here is derived from an EMBL/GenBank/DDBJ whole genome shotgun (WGS) entry which is preliminary data.</text>
</comment>
<evidence type="ECO:0000256" key="1">
    <source>
        <dbReference type="ARBA" id="ARBA00009884"/>
    </source>
</evidence>
<proteinExistence type="inferred from homology"/>
<sequence>MPEGGRRGQGLGCQTFGGGRQWSPTPSCAFYVASRLTTRRDIRSPLIHVKDLRKHGVTLYFLIDKDHKPVHDVPAVYFVQPTQPNVDLIAAAASRSLYDSFQLNFSSSIYVLHVNVGML</sequence>
<protein>
    <recommendedName>
        <fullName evidence="4">Sec1-like protein</fullName>
    </recommendedName>
</protein>
<accession>A0AAV6K812</accession>
<dbReference type="AlphaFoldDB" id="A0AAV6K812"/>
<dbReference type="InterPro" id="IPR001619">
    <property type="entry name" value="Sec1-like"/>
</dbReference>
<dbReference type="GO" id="GO:0016192">
    <property type="term" value="P:vesicle-mediated transport"/>
    <property type="evidence" value="ECO:0007669"/>
    <property type="project" value="InterPro"/>
</dbReference>
<dbReference type="Proteomes" id="UP000823749">
    <property type="component" value="Chromosome 5"/>
</dbReference>
<evidence type="ECO:0008006" key="4">
    <source>
        <dbReference type="Google" id="ProtNLM"/>
    </source>
</evidence>
<evidence type="ECO:0000313" key="2">
    <source>
        <dbReference type="EMBL" id="KAG5548595.1"/>
    </source>
</evidence>
<dbReference type="SUPFAM" id="SSF56815">
    <property type="entry name" value="Sec1/munc18-like (SM) proteins"/>
    <property type="match status" value="1"/>
</dbReference>
<reference evidence="2" key="1">
    <citation type="submission" date="2020-08" db="EMBL/GenBank/DDBJ databases">
        <title>Plant Genome Project.</title>
        <authorList>
            <person name="Zhang R.-G."/>
        </authorList>
    </citation>
    <scope>NUCLEOTIDE SEQUENCE</scope>
    <source>
        <strain evidence="2">WSP0</strain>
        <tissue evidence="2">Leaf</tissue>
    </source>
</reference>
<name>A0AAV6K812_9ERIC</name>
<evidence type="ECO:0000313" key="3">
    <source>
        <dbReference type="Proteomes" id="UP000823749"/>
    </source>
</evidence>
<keyword evidence="3" id="KW-1185">Reference proteome</keyword>
<dbReference type="EMBL" id="JACTNZ010000005">
    <property type="protein sequence ID" value="KAG5548595.1"/>
    <property type="molecule type" value="Genomic_DNA"/>
</dbReference>
<comment type="similarity">
    <text evidence="1">Belongs to the STXBP/unc-18/SEC1 family.</text>
</comment>
<dbReference type="InterPro" id="IPR043154">
    <property type="entry name" value="Sec-1-like_dom1"/>
</dbReference>